<feature type="region of interest" description="Disordered" evidence="1">
    <location>
        <begin position="1"/>
        <end position="30"/>
    </location>
</feature>
<evidence type="ECO:0000313" key="3">
    <source>
        <dbReference type="Proteomes" id="UP000324022"/>
    </source>
</evidence>
<name>A0A5C3E3I3_9BASI</name>
<accession>A0A5C3E3I3</accession>
<sequence length="1112" mass="123435">MPATVDVPMPASTPSTPYASSSQPSTTSPRRAHLNDILSQHIDRRDKLRKHWLMSLDLALDPAIAQSERTYFLDVFLENARFTTLLTALQNSINRLPPVLVERIFVSSSHQPKIRPRCNSESLLEQLDKLKLHLEAVDDTKRLYAVLFHAFLQPAQRTTDISLLAAHPPASDFTNVFQGPGLDLLVDHIVVHNQLFPATRLQNKVHLESQDVPYRLNHSGQHIKSDSINTTTSAPQQSAKPDDTTRQYYAKVLPVIQSSGFGKTRMCVQLSTISPGMLVCLRSPSRGAGETQVSFPPQDAQVYNYFQTGKAFLSDIASSNHIPTKKTEHEAFNKAHIRILSWLAQYCEIMAAHLGQFIIDSGCFHGHQPCRSQDPDLCWRTALFFFADASSLSPQALFKTPDLCPYSRLLTRRQQPSAHKLVSNLRAEILDQICESAALLDKSICEQAESSLHDPNLLLDVVSKHLKPRLAKLEQLSPKSVVRPFNFLALDECGSMSALLPIVRRVWFHADPSCTWILLIDTNSDLAPLAGQEARKGSRRTGEFDTHRLTQPFSAMPLDVNFTFSDHDQLSDATSLSMYRLNTWLPKLGRPLWNDAKYHVNGIINARAIIGKLVWPSKASWPTTLPPLPTEEDEDDKQHLPTSYQNLLALASRRIHLELTSKAGPALWYQFVSRQIAHHLRFVGRIYSTSDCIVSNTPSEPPLSAAAAWFFRMQPDLTAARWALVIHAIAHASGPVGVNIGAQGEQAVALLCTVSLDLVASCRYARALQPLQKPVPSVDTSTKYEALFGLVTVTEWLQMLAGSRYVEVVDKLAAASTSHGIAEGDGDDDVMPNPDCHPDDNMEHDQAQGLPSALTAWTDHAWINFKHIVTLPNQVPQDKPVGTDLFCELWLRQAAAQGIVNQKGWDFIIPVYHHKGGKPPIGDDILFDKDKLSYIAIQVKNCIDRPDRATRDAAVGPHLALSQDKECLELFIDAKAPEHARGHKYSQRCFPLPLSGQAGQEASTSRPPPPPKLVRHHVYMRGVSTTSFPVLSQLDASATQLNVPASQLGASTSQLVQLLFGNADSIDTLEFDQQLTKYVRKSSNKNKRQAWQHAQIRTEGGLVPLSAIFSPS</sequence>
<protein>
    <submittedName>
        <fullName evidence="2">Uncharacterized protein</fullName>
    </submittedName>
</protein>
<evidence type="ECO:0000256" key="1">
    <source>
        <dbReference type="SAM" id="MobiDB-lite"/>
    </source>
</evidence>
<organism evidence="2 3">
    <name type="scientific">Ustilago trichophora</name>
    <dbReference type="NCBI Taxonomy" id="86804"/>
    <lineage>
        <taxon>Eukaryota</taxon>
        <taxon>Fungi</taxon>
        <taxon>Dikarya</taxon>
        <taxon>Basidiomycota</taxon>
        <taxon>Ustilaginomycotina</taxon>
        <taxon>Ustilaginomycetes</taxon>
        <taxon>Ustilaginales</taxon>
        <taxon>Ustilaginaceae</taxon>
        <taxon>Ustilago</taxon>
    </lineage>
</organism>
<evidence type="ECO:0000313" key="2">
    <source>
        <dbReference type="EMBL" id="SPO24096.1"/>
    </source>
</evidence>
<feature type="compositionally biased region" description="Low complexity" evidence="1">
    <location>
        <begin position="8"/>
        <end position="29"/>
    </location>
</feature>
<feature type="region of interest" description="Disordered" evidence="1">
    <location>
        <begin position="222"/>
        <end position="244"/>
    </location>
</feature>
<dbReference type="Proteomes" id="UP000324022">
    <property type="component" value="Unassembled WGS sequence"/>
</dbReference>
<dbReference type="PANTHER" id="PTHR33266:SF1">
    <property type="entry name" value="F-BOX DOMAIN-CONTAINING PROTEIN"/>
    <property type="match status" value="1"/>
</dbReference>
<gene>
    <name evidence="2" type="ORF">UTRI_03364</name>
</gene>
<dbReference type="PANTHER" id="PTHR33266">
    <property type="entry name" value="CHROMOSOME 15, WHOLE GENOME SHOTGUN SEQUENCE"/>
    <property type="match status" value="1"/>
</dbReference>
<proteinExistence type="predicted"/>
<dbReference type="EMBL" id="OOIN01000007">
    <property type="protein sequence ID" value="SPO24096.1"/>
    <property type="molecule type" value="Genomic_DNA"/>
</dbReference>
<reference evidence="2 3" key="1">
    <citation type="submission" date="2018-03" db="EMBL/GenBank/DDBJ databases">
        <authorList>
            <person name="Guldener U."/>
        </authorList>
    </citation>
    <scope>NUCLEOTIDE SEQUENCE [LARGE SCALE GENOMIC DNA]</scope>
    <source>
        <strain evidence="2 3">NBRC100155</strain>
    </source>
</reference>
<dbReference type="OrthoDB" id="2543206at2759"/>
<dbReference type="AlphaFoldDB" id="A0A5C3E3I3"/>
<keyword evidence="3" id="KW-1185">Reference proteome</keyword>
<feature type="compositionally biased region" description="Polar residues" evidence="1">
    <location>
        <begin position="222"/>
        <end position="239"/>
    </location>
</feature>